<dbReference type="InterPro" id="IPR036236">
    <property type="entry name" value="Znf_C2H2_sf"/>
</dbReference>
<dbReference type="Gene3D" id="3.30.160.60">
    <property type="entry name" value="Classic Zinc Finger"/>
    <property type="match status" value="3"/>
</dbReference>
<dbReference type="SUPFAM" id="SSF57667">
    <property type="entry name" value="beta-beta-alpha zinc fingers"/>
    <property type="match status" value="2"/>
</dbReference>
<reference evidence="13 14" key="1">
    <citation type="submission" date="2023-03" db="EMBL/GenBank/DDBJ databases">
        <title>High-quality genome of Scylla paramamosain provides insights in environmental adaptation.</title>
        <authorList>
            <person name="Zhang L."/>
        </authorList>
    </citation>
    <scope>NUCLEOTIDE SEQUENCE [LARGE SCALE GENOMIC DNA]</scope>
    <source>
        <strain evidence="13">LZ_2023a</strain>
        <tissue evidence="13">Muscle</tissue>
    </source>
</reference>
<feature type="compositionally biased region" description="Polar residues" evidence="11">
    <location>
        <begin position="86"/>
        <end position="100"/>
    </location>
</feature>
<evidence type="ECO:0000256" key="3">
    <source>
        <dbReference type="ARBA" id="ARBA00022723"/>
    </source>
</evidence>
<dbReference type="FunFam" id="3.30.160.60:FF:000110">
    <property type="entry name" value="Zinc finger protein-like"/>
    <property type="match status" value="1"/>
</dbReference>
<dbReference type="GO" id="GO:0000978">
    <property type="term" value="F:RNA polymerase II cis-regulatory region sequence-specific DNA binding"/>
    <property type="evidence" value="ECO:0007669"/>
    <property type="project" value="TreeGrafter"/>
</dbReference>
<evidence type="ECO:0000256" key="11">
    <source>
        <dbReference type="SAM" id="MobiDB-lite"/>
    </source>
</evidence>
<feature type="domain" description="C2H2-type" evidence="12">
    <location>
        <begin position="180"/>
        <end position="211"/>
    </location>
</feature>
<evidence type="ECO:0000313" key="13">
    <source>
        <dbReference type="EMBL" id="KAK8378611.1"/>
    </source>
</evidence>
<keyword evidence="4" id="KW-0677">Repeat</keyword>
<evidence type="ECO:0000256" key="2">
    <source>
        <dbReference type="ARBA" id="ARBA00006991"/>
    </source>
</evidence>
<feature type="compositionally biased region" description="Pro residues" evidence="11">
    <location>
        <begin position="72"/>
        <end position="84"/>
    </location>
</feature>
<dbReference type="GO" id="GO:0005634">
    <property type="term" value="C:nucleus"/>
    <property type="evidence" value="ECO:0007669"/>
    <property type="project" value="UniProtKB-SubCell"/>
</dbReference>
<evidence type="ECO:0000256" key="5">
    <source>
        <dbReference type="ARBA" id="ARBA00022771"/>
    </source>
</evidence>
<keyword evidence="8" id="KW-0804">Transcription</keyword>
<dbReference type="PROSITE" id="PS00028">
    <property type="entry name" value="ZINC_FINGER_C2H2_1"/>
    <property type="match status" value="3"/>
</dbReference>
<evidence type="ECO:0000256" key="10">
    <source>
        <dbReference type="PROSITE-ProRule" id="PRU00042"/>
    </source>
</evidence>
<evidence type="ECO:0000256" key="6">
    <source>
        <dbReference type="ARBA" id="ARBA00022833"/>
    </source>
</evidence>
<organism evidence="13 14">
    <name type="scientific">Scylla paramamosain</name>
    <name type="common">Mud crab</name>
    <dbReference type="NCBI Taxonomy" id="85552"/>
    <lineage>
        <taxon>Eukaryota</taxon>
        <taxon>Metazoa</taxon>
        <taxon>Ecdysozoa</taxon>
        <taxon>Arthropoda</taxon>
        <taxon>Crustacea</taxon>
        <taxon>Multicrustacea</taxon>
        <taxon>Malacostraca</taxon>
        <taxon>Eumalacostraca</taxon>
        <taxon>Eucarida</taxon>
        <taxon>Decapoda</taxon>
        <taxon>Pleocyemata</taxon>
        <taxon>Brachyura</taxon>
        <taxon>Eubrachyura</taxon>
        <taxon>Portunoidea</taxon>
        <taxon>Portunidae</taxon>
        <taxon>Portuninae</taxon>
        <taxon>Scylla</taxon>
    </lineage>
</organism>
<evidence type="ECO:0000259" key="12">
    <source>
        <dbReference type="PROSITE" id="PS50157"/>
    </source>
</evidence>
<feature type="compositionally biased region" description="Low complexity" evidence="11">
    <location>
        <begin position="53"/>
        <end position="67"/>
    </location>
</feature>
<proteinExistence type="inferred from homology"/>
<dbReference type="SMART" id="SM00355">
    <property type="entry name" value="ZnF_C2H2"/>
    <property type="match status" value="3"/>
</dbReference>
<keyword evidence="14" id="KW-1185">Reference proteome</keyword>
<feature type="domain" description="C2H2-type" evidence="12">
    <location>
        <begin position="119"/>
        <end position="148"/>
    </location>
</feature>
<keyword evidence="9" id="KW-0539">Nucleus</keyword>
<keyword evidence="5 10" id="KW-0863">Zinc-finger</keyword>
<evidence type="ECO:0000256" key="9">
    <source>
        <dbReference type="ARBA" id="ARBA00023242"/>
    </source>
</evidence>
<dbReference type="Pfam" id="PF00096">
    <property type="entry name" value="zf-C2H2"/>
    <property type="match status" value="2"/>
</dbReference>
<keyword evidence="3" id="KW-0479">Metal-binding</keyword>
<dbReference type="PANTHER" id="PTHR23235:SF155">
    <property type="entry name" value="EARLY GROWTH RESPONSE 4-RELATED"/>
    <property type="match status" value="1"/>
</dbReference>
<dbReference type="AlphaFoldDB" id="A0AAW0SU94"/>
<dbReference type="PROSITE" id="PS50157">
    <property type="entry name" value="ZINC_FINGER_C2H2_2"/>
    <property type="match status" value="3"/>
</dbReference>
<feature type="region of interest" description="Disordered" evidence="11">
    <location>
        <begin position="1"/>
        <end position="116"/>
    </location>
</feature>
<feature type="compositionally biased region" description="Polar residues" evidence="11">
    <location>
        <begin position="23"/>
        <end position="35"/>
    </location>
</feature>
<gene>
    <name evidence="13" type="ORF">O3P69_011241</name>
</gene>
<evidence type="ECO:0000256" key="7">
    <source>
        <dbReference type="ARBA" id="ARBA00023015"/>
    </source>
</evidence>
<dbReference type="GO" id="GO:0000981">
    <property type="term" value="F:DNA-binding transcription factor activity, RNA polymerase II-specific"/>
    <property type="evidence" value="ECO:0007669"/>
    <property type="project" value="TreeGrafter"/>
</dbReference>
<dbReference type="EMBL" id="JARAKH010000045">
    <property type="protein sequence ID" value="KAK8378611.1"/>
    <property type="molecule type" value="Genomic_DNA"/>
</dbReference>
<comment type="similarity">
    <text evidence="2">Belongs to the krueppel C2H2-type zinc-finger protein family.</text>
</comment>
<evidence type="ECO:0000256" key="4">
    <source>
        <dbReference type="ARBA" id="ARBA00022737"/>
    </source>
</evidence>
<evidence type="ECO:0000256" key="8">
    <source>
        <dbReference type="ARBA" id="ARBA00023163"/>
    </source>
</evidence>
<keyword evidence="7" id="KW-0805">Transcription regulation</keyword>
<feature type="region of interest" description="Disordered" evidence="11">
    <location>
        <begin position="206"/>
        <end position="235"/>
    </location>
</feature>
<keyword evidence="6" id="KW-0862">Zinc</keyword>
<evidence type="ECO:0000256" key="1">
    <source>
        <dbReference type="ARBA" id="ARBA00004123"/>
    </source>
</evidence>
<dbReference type="PANTHER" id="PTHR23235">
    <property type="entry name" value="KRUEPPEL-LIKE TRANSCRIPTION FACTOR"/>
    <property type="match status" value="1"/>
</dbReference>
<dbReference type="FunFam" id="3.30.160.60:FF:000125">
    <property type="entry name" value="Putative zinc finger protein 143"/>
    <property type="match status" value="1"/>
</dbReference>
<dbReference type="InterPro" id="IPR013087">
    <property type="entry name" value="Znf_C2H2_type"/>
</dbReference>
<dbReference type="Proteomes" id="UP001487740">
    <property type="component" value="Unassembled WGS sequence"/>
</dbReference>
<sequence length="262" mass="29701">MNQETNRQQQKKSDNRRKHHTTQSHLPQCTLTSSVGRMRQKKNKKDRMRDSKASTLPSPPLSSHLASFPGTAGPPPPPPPPPPVQSLGSSNKLATIQSPPSKVEREEDEGNAEEGERAYRCEVVGCGRAFCRNEELTRHLRIHSGHRPFTCQKCGRRFVRRDHLTKHQRTHLPTHVKRSYTCPLPACTHRYTRSDALTRHMWTAHHVRARQPTRASRPRTPGTSLPRPHTTTTTTTTMPVLKKESISNTPPHYALYLRAPAL</sequence>
<evidence type="ECO:0000313" key="14">
    <source>
        <dbReference type="Proteomes" id="UP001487740"/>
    </source>
</evidence>
<accession>A0AAW0SU94</accession>
<comment type="subcellular location">
    <subcellularLocation>
        <location evidence="1">Nucleus</location>
    </subcellularLocation>
</comment>
<feature type="domain" description="C2H2-type" evidence="12">
    <location>
        <begin position="149"/>
        <end position="171"/>
    </location>
</feature>
<name>A0AAW0SU94_SCYPA</name>
<comment type="caution">
    <text evidence="13">The sequence shown here is derived from an EMBL/GenBank/DDBJ whole genome shotgun (WGS) entry which is preliminary data.</text>
</comment>
<protein>
    <recommendedName>
        <fullName evidence="12">C2H2-type domain-containing protein</fullName>
    </recommendedName>
</protein>
<dbReference type="GO" id="GO:0008270">
    <property type="term" value="F:zinc ion binding"/>
    <property type="evidence" value="ECO:0007669"/>
    <property type="project" value="UniProtKB-KW"/>
</dbReference>